<keyword evidence="14" id="KW-0464">Manganese</keyword>
<comment type="catalytic activity">
    <reaction evidence="12 14 15">
        <text>NAD(+) + (deoxyribonucleotide)n-3'-hydroxyl + 5'-phospho-(deoxyribonucleotide)m = (deoxyribonucleotide)n+m + AMP + beta-nicotinamide D-nucleotide.</text>
        <dbReference type="EC" id="6.5.1.2"/>
    </reaction>
</comment>
<organism evidence="17 18">
    <name type="scientific">Micavibrio aeruginosavorus</name>
    <dbReference type="NCBI Taxonomy" id="349221"/>
    <lineage>
        <taxon>Bacteria</taxon>
        <taxon>Pseudomonadati</taxon>
        <taxon>Bdellovibrionota</taxon>
        <taxon>Bdellovibrionia</taxon>
        <taxon>Bdellovibrionales</taxon>
        <taxon>Pseudobdellovibrionaceae</taxon>
        <taxon>Micavibrio</taxon>
    </lineage>
</organism>
<dbReference type="FunFam" id="2.40.50.140:FF:000012">
    <property type="entry name" value="DNA ligase"/>
    <property type="match status" value="1"/>
</dbReference>
<keyword evidence="9 14" id="KW-0460">Magnesium</keyword>
<dbReference type="PROSITE" id="PS01055">
    <property type="entry name" value="DNA_LIGASE_N1"/>
    <property type="match status" value="1"/>
</dbReference>
<comment type="function">
    <text evidence="1 14">DNA ligase that catalyzes the formation of phosphodiester linkages between 5'-phosphoryl and 3'-hydroxyl groups in double-stranded DNA using NAD as a coenzyme and as the energy source for the reaction. It is essential for DNA replication and repair of damaged DNA.</text>
</comment>
<dbReference type="Proteomes" id="UP000249739">
    <property type="component" value="Unassembled WGS sequence"/>
</dbReference>
<dbReference type="Gene3D" id="3.40.50.10190">
    <property type="entry name" value="BRCT domain"/>
    <property type="match status" value="1"/>
</dbReference>
<keyword evidence="8 14" id="KW-0862">Zinc</keyword>
<dbReference type="Pfam" id="PF12826">
    <property type="entry name" value="HHH_2"/>
    <property type="match status" value="1"/>
</dbReference>
<gene>
    <name evidence="14" type="primary">ligA</name>
    <name evidence="17" type="ORF">DI586_03015</name>
</gene>
<dbReference type="SMART" id="SM00278">
    <property type="entry name" value="HhH1"/>
    <property type="match status" value="3"/>
</dbReference>
<keyword evidence="6 14" id="KW-0479">Metal-binding</keyword>
<keyword evidence="7 14" id="KW-0227">DNA damage</keyword>
<dbReference type="CDD" id="cd00114">
    <property type="entry name" value="LIGANc"/>
    <property type="match status" value="1"/>
</dbReference>
<proteinExistence type="inferred from homology"/>
<feature type="binding site" evidence="14">
    <location>
        <position position="411"/>
    </location>
    <ligand>
        <name>Zn(2+)</name>
        <dbReference type="ChEBI" id="CHEBI:29105"/>
    </ligand>
</feature>
<reference evidence="17 18" key="1">
    <citation type="submission" date="2017-08" db="EMBL/GenBank/DDBJ databases">
        <title>Infants hospitalized years apart are colonized by the same room-sourced microbial strains.</title>
        <authorList>
            <person name="Brooks B."/>
            <person name="Olm M.R."/>
            <person name="Firek B.A."/>
            <person name="Baker R."/>
            <person name="Thomas B.C."/>
            <person name="Morowitz M.J."/>
            <person name="Banfield J.F."/>
        </authorList>
    </citation>
    <scope>NUCLEOTIDE SEQUENCE [LARGE SCALE GENOMIC DNA]</scope>
    <source>
        <strain evidence="17">S2_006_000_R2_64</strain>
    </source>
</reference>
<dbReference type="SMART" id="SM00532">
    <property type="entry name" value="LIGANc"/>
    <property type="match status" value="1"/>
</dbReference>
<feature type="binding site" evidence="14">
    <location>
        <position position="414"/>
    </location>
    <ligand>
        <name>Zn(2+)</name>
        <dbReference type="ChEBI" id="CHEBI:29105"/>
    </ligand>
</feature>
<feature type="binding site" evidence="14">
    <location>
        <position position="435"/>
    </location>
    <ligand>
        <name>Zn(2+)</name>
        <dbReference type="ChEBI" id="CHEBI:29105"/>
    </ligand>
</feature>
<keyword evidence="5 14" id="KW-0235">DNA replication</keyword>
<dbReference type="Pfam" id="PF03120">
    <property type="entry name" value="OB_DNA_ligase"/>
    <property type="match status" value="1"/>
</dbReference>
<dbReference type="InterPro" id="IPR033136">
    <property type="entry name" value="DNA_ligase_CS"/>
</dbReference>
<evidence type="ECO:0000256" key="8">
    <source>
        <dbReference type="ARBA" id="ARBA00022833"/>
    </source>
</evidence>
<evidence type="ECO:0000256" key="6">
    <source>
        <dbReference type="ARBA" id="ARBA00022723"/>
    </source>
</evidence>
<dbReference type="InterPro" id="IPR001679">
    <property type="entry name" value="DNA_ligase"/>
</dbReference>
<dbReference type="InterPro" id="IPR013839">
    <property type="entry name" value="DNAligase_adenylation"/>
</dbReference>
<dbReference type="Gene3D" id="1.10.150.20">
    <property type="entry name" value="5' to 3' exonuclease, C-terminal subdomain"/>
    <property type="match status" value="2"/>
</dbReference>
<dbReference type="GO" id="GO:0046872">
    <property type="term" value="F:metal ion binding"/>
    <property type="evidence" value="ECO:0007669"/>
    <property type="project" value="UniProtKB-KW"/>
</dbReference>
<evidence type="ECO:0000259" key="16">
    <source>
        <dbReference type="PROSITE" id="PS50172"/>
    </source>
</evidence>
<dbReference type="FunFam" id="3.30.470.30:FF:000001">
    <property type="entry name" value="DNA ligase"/>
    <property type="match status" value="1"/>
</dbReference>
<evidence type="ECO:0000256" key="7">
    <source>
        <dbReference type="ARBA" id="ARBA00022763"/>
    </source>
</evidence>
<feature type="binding site" evidence="14">
    <location>
        <position position="317"/>
    </location>
    <ligand>
        <name>NAD(+)</name>
        <dbReference type="ChEBI" id="CHEBI:57540"/>
    </ligand>
</feature>
<dbReference type="PANTHER" id="PTHR23389">
    <property type="entry name" value="CHROMOSOME TRANSMISSION FIDELITY FACTOR 18"/>
    <property type="match status" value="1"/>
</dbReference>
<dbReference type="GO" id="GO:0005829">
    <property type="term" value="C:cytosol"/>
    <property type="evidence" value="ECO:0007669"/>
    <property type="project" value="TreeGrafter"/>
</dbReference>
<keyword evidence="4 14" id="KW-0436">Ligase</keyword>
<evidence type="ECO:0000256" key="4">
    <source>
        <dbReference type="ARBA" id="ARBA00022598"/>
    </source>
</evidence>
<feature type="binding site" evidence="14">
    <location>
        <position position="141"/>
    </location>
    <ligand>
        <name>NAD(+)</name>
        <dbReference type="ChEBI" id="CHEBI:57540"/>
    </ligand>
</feature>
<dbReference type="AlphaFoldDB" id="A0A2W5HET7"/>
<dbReference type="GO" id="GO:0003911">
    <property type="term" value="F:DNA ligase (NAD+) activity"/>
    <property type="evidence" value="ECO:0007669"/>
    <property type="project" value="UniProtKB-UniRule"/>
</dbReference>
<dbReference type="InterPro" id="IPR012340">
    <property type="entry name" value="NA-bd_OB-fold"/>
</dbReference>
<dbReference type="InterPro" id="IPR018239">
    <property type="entry name" value="DNA_ligase_AS"/>
</dbReference>
<comment type="cofactor">
    <cofactor evidence="14">
        <name>Mg(2+)</name>
        <dbReference type="ChEBI" id="CHEBI:18420"/>
    </cofactor>
    <cofactor evidence="14">
        <name>Mn(2+)</name>
        <dbReference type="ChEBI" id="CHEBI:29035"/>
    </cofactor>
</comment>
<feature type="binding site" evidence="14">
    <location>
        <begin position="37"/>
        <end position="41"/>
    </location>
    <ligand>
        <name>NAD(+)</name>
        <dbReference type="ChEBI" id="CHEBI:57540"/>
    </ligand>
</feature>
<dbReference type="InterPro" id="IPR036420">
    <property type="entry name" value="BRCT_dom_sf"/>
</dbReference>
<dbReference type="InterPro" id="IPR004150">
    <property type="entry name" value="NAD_DNA_ligase_OB"/>
</dbReference>
<dbReference type="EMBL" id="QFOT01000019">
    <property type="protein sequence ID" value="PZP56646.1"/>
    <property type="molecule type" value="Genomic_DNA"/>
</dbReference>
<dbReference type="CDD" id="cd17748">
    <property type="entry name" value="BRCT_DNA_ligase_like"/>
    <property type="match status" value="1"/>
</dbReference>
<dbReference type="NCBIfam" id="NF005932">
    <property type="entry name" value="PRK07956.1"/>
    <property type="match status" value="1"/>
</dbReference>
<comment type="similarity">
    <text evidence="13 14">Belongs to the NAD-dependent DNA ligase family. LigA subfamily.</text>
</comment>
<dbReference type="PROSITE" id="PS50172">
    <property type="entry name" value="BRCT"/>
    <property type="match status" value="1"/>
</dbReference>
<feature type="domain" description="BRCT" evidence="16">
    <location>
        <begin position="609"/>
        <end position="682"/>
    </location>
</feature>
<comment type="caution">
    <text evidence="17">The sequence shown here is derived from an EMBL/GenBank/DDBJ whole genome shotgun (WGS) entry which is preliminary data.</text>
</comment>
<feature type="binding site" evidence="14">
    <location>
        <position position="177"/>
    </location>
    <ligand>
        <name>NAD(+)</name>
        <dbReference type="ChEBI" id="CHEBI:57540"/>
    </ligand>
</feature>
<feature type="active site" description="N6-AMP-lysine intermediate" evidence="14">
    <location>
        <position position="120"/>
    </location>
</feature>
<comment type="caution">
    <text evidence="14">Lacks conserved residue(s) required for the propagation of feature annotation.</text>
</comment>
<dbReference type="Gene3D" id="1.10.287.610">
    <property type="entry name" value="Helix hairpin bin"/>
    <property type="match status" value="1"/>
</dbReference>
<protein>
    <recommendedName>
        <fullName evidence="3 14">DNA ligase</fullName>
        <ecNumber evidence="2 14">6.5.1.2</ecNumber>
    </recommendedName>
    <alternativeName>
        <fullName evidence="14">Polydeoxyribonucleotide synthase [NAD(+)]</fullName>
    </alternativeName>
</protein>
<dbReference type="InterPro" id="IPR041663">
    <property type="entry name" value="DisA/LigA_HHH"/>
</dbReference>
<dbReference type="NCBIfam" id="TIGR00575">
    <property type="entry name" value="dnlj"/>
    <property type="match status" value="1"/>
</dbReference>
<dbReference type="Gene3D" id="6.20.10.30">
    <property type="match status" value="1"/>
</dbReference>
<evidence type="ECO:0000256" key="9">
    <source>
        <dbReference type="ARBA" id="ARBA00022842"/>
    </source>
</evidence>
<evidence type="ECO:0000313" key="17">
    <source>
        <dbReference type="EMBL" id="PZP56646.1"/>
    </source>
</evidence>
<feature type="binding site" evidence="14">
    <location>
        <position position="293"/>
    </location>
    <ligand>
        <name>NAD(+)</name>
        <dbReference type="ChEBI" id="CHEBI:57540"/>
    </ligand>
</feature>
<dbReference type="HAMAP" id="MF_01588">
    <property type="entry name" value="DNA_ligase_A"/>
    <property type="match status" value="1"/>
</dbReference>
<keyword evidence="11 14" id="KW-0234">DNA repair</keyword>
<dbReference type="Gene3D" id="3.30.470.30">
    <property type="entry name" value="DNA ligase/mRNA capping enzyme"/>
    <property type="match status" value="1"/>
</dbReference>
<evidence type="ECO:0000256" key="15">
    <source>
        <dbReference type="RuleBase" id="RU000618"/>
    </source>
</evidence>
<dbReference type="InterPro" id="IPR001357">
    <property type="entry name" value="BRCT_dom"/>
</dbReference>
<dbReference type="SMART" id="SM00292">
    <property type="entry name" value="BRCT"/>
    <property type="match status" value="1"/>
</dbReference>
<evidence type="ECO:0000256" key="5">
    <source>
        <dbReference type="ARBA" id="ARBA00022705"/>
    </source>
</evidence>
<dbReference type="PROSITE" id="PS01056">
    <property type="entry name" value="DNA_LIGASE_N2"/>
    <property type="match status" value="1"/>
</dbReference>
<evidence type="ECO:0000256" key="12">
    <source>
        <dbReference type="ARBA" id="ARBA00034005"/>
    </source>
</evidence>
<dbReference type="Pfam" id="PF00533">
    <property type="entry name" value="BRCT"/>
    <property type="match status" value="1"/>
</dbReference>
<dbReference type="PIRSF" id="PIRSF001604">
    <property type="entry name" value="LigA"/>
    <property type="match status" value="1"/>
</dbReference>
<sequence length="686" mass="76401">MFDLEYEDARARHARLLKEIRYHDEKYHGQDRPEISDADYDKLRRELEKIEKDFPDLANTESHKVGAKPAKGFRTVAHSKPMLSLGNAFAEEDVTDFFDRIRKFLSLGPDAKIDMVAEPKIDGLSCSLRYEKGELVLGATRGDGTQGEDITANIMTIADIPKRLKGSPPDILEVRGEIYMRRDEFLQLNETLEAAGKTTLANPRNGAAGSVRQLDPKITASRPLRFFGYALGEISEAIADTQDGIRAKLKSYGFAQAEPQAHADTPGKIIDYYTKVQNLRPDLDYDIDGVVYKVDRLDWQERLGFVSRAPRWAIAHKFPAEQAVTIINDIRIQVGRTGALTPVADLEPITVGGVVVSKATLHNEDEIKRKDIRIGDHVVIQRAGDVIPQVLSVVLEKRHIDSKPYIFPDKCPICHSHAIREEGEVITRCTGGLICPAQAVERLKHFVSRSAFDIEGMGTRIIEEFYAEGMVRAPGDIFRLEENDKGSITPLRVREGWGSQSAQNLFDSIRSRRRISLDRFIYALGIRQVGEATARKLAMTYSTIENLVDNMRQAQNIDSDAYHDLTNIEDIGPSVAKDLLEFFSEKHNLEVLSDLRPLLQIEDFVAPDIGDSKVAGKTVVFTGTLVQFGRAEAKSKAENLGAKVAGSVSKKTDYVIAGEDAGSKLTKAKDLGVTILSEQEWIDLIS</sequence>
<evidence type="ECO:0000256" key="3">
    <source>
        <dbReference type="ARBA" id="ARBA00013308"/>
    </source>
</evidence>
<dbReference type="SUPFAM" id="SSF50249">
    <property type="entry name" value="Nucleic acid-binding proteins"/>
    <property type="match status" value="1"/>
</dbReference>
<dbReference type="GO" id="GO:0006260">
    <property type="term" value="P:DNA replication"/>
    <property type="evidence" value="ECO:0007669"/>
    <property type="project" value="UniProtKB-KW"/>
</dbReference>
<dbReference type="PANTHER" id="PTHR23389:SF9">
    <property type="entry name" value="DNA LIGASE"/>
    <property type="match status" value="1"/>
</dbReference>
<dbReference type="Pfam" id="PF03119">
    <property type="entry name" value="DNA_ligase_ZBD"/>
    <property type="match status" value="1"/>
</dbReference>
<dbReference type="GO" id="GO:0003677">
    <property type="term" value="F:DNA binding"/>
    <property type="evidence" value="ECO:0007669"/>
    <property type="project" value="InterPro"/>
</dbReference>
<dbReference type="GO" id="GO:0006281">
    <property type="term" value="P:DNA repair"/>
    <property type="evidence" value="ECO:0007669"/>
    <property type="project" value="UniProtKB-KW"/>
</dbReference>
<evidence type="ECO:0000256" key="14">
    <source>
        <dbReference type="HAMAP-Rule" id="MF_01588"/>
    </source>
</evidence>
<feature type="binding site" evidence="14">
    <location>
        <position position="118"/>
    </location>
    <ligand>
        <name>NAD(+)</name>
        <dbReference type="ChEBI" id="CHEBI:57540"/>
    </ligand>
</feature>
<name>A0A2W5HET7_9BACT</name>
<dbReference type="SUPFAM" id="SSF52113">
    <property type="entry name" value="BRCT domain"/>
    <property type="match status" value="1"/>
</dbReference>
<dbReference type="SUPFAM" id="SSF56091">
    <property type="entry name" value="DNA ligase/mRNA capping enzyme, catalytic domain"/>
    <property type="match status" value="1"/>
</dbReference>
<evidence type="ECO:0000256" key="13">
    <source>
        <dbReference type="ARBA" id="ARBA00060881"/>
    </source>
</evidence>
<dbReference type="InterPro" id="IPR003583">
    <property type="entry name" value="Hlx-hairpin-Hlx_DNA-bd_motif"/>
</dbReference>
<feature type="binding site" evidence="14">
    <location>
        <begin position="84"/>
        <end position="85"/>
    </location>
    <ligand>
        <name>NAD(+)</name>
        <dbReference type="ChEBI" id="CHEBI:57540"/>
    </ligand>
</feature>
<evidence type="ECO:0000256" key="11">
    <source>
        <dbReference type="ARBA" id="ARBA00023204"/>
    </source>
</evidence>
<evidence type="ECO:0000256" key="2">
    <source>
        <dbReference type="ARBA" id="ARBA00012722"/>
    </source>
</evidence>
<dbReference type="InterPro" id="IPR013840">
    <property type="entry name" value="DNAligase_N"/>
</dbReference>
<evidence type="ECO:0000256" key="1">
    <source>
        <dbReference type="ARBA" id="ARBA00004067"/>
    </source>
</evidence>
<dbReference type="InterPro" id="IPR010994">
    <property type="entry name" value="RuvA_2-like"/>
</dbReference>
<dbReference type="InterPro" id="IPR004149">
    <property type="entry name" value="Znf_DNAligase_C4"/>
</dbReference>
<dbReference type="SUPFAM" id="SSF47781">
    <property type="entry name" value="RuvA domain 2-like"/>
    <property type="match status" value="1"/>
</dbReference>
<accession>A0A2W5HET7</accession>
<keyword evidence="10 14" id="KW-0520">NAD</keyword>
<evidence type="ECO:0000256" key="10">
    <source>
        <dbReference type="ARBA" id="ARBA00023027"/>
    </source>
</evidence>
<dbReference type="Pfam" id="PF01653">
    <property type="entry name" value="DNA_ligase_aden"/>
    <property type="match status" value="1"/>
</dbReference>
<evidence type="ECO:0000313" key="18">
    <source>
        <dbReference type="Proteomes" id="UP000249739"/>
    </source>
</evidence>
<dbReference type="Gene3D" id="2.40.50.140">
    <property type="entry name" value="Nucleic acid-binding proteins"/>
    <property type="match status" value="1"/>
</dbReference>
<dbReference type="EC" id="6.5.1.2" evidence="2 14"/>